<sequence>MLREREHVSGVVVPVHVGDLELDPVDGRVGCHGQAGAGKSAIVRASIRRVGPVRDAASTHLNRCPRRPAWSHGPIIAALPASVGMMAPEGTSPPPPTLHSGDWFETRPCLAASARERDWDIMLRDGPVIATAIHDGHAIRPSLQPLVALADDARLREEDPFTGVLTDVGDVRITVPVSRFEVDLNRPRDKAVYRRPDDCWGLEAWREALPGTEVAHSLARWDRFYAMVEELIERLLERWETVLLIDLHSYNHRRDGADAAPAPQEGNPDIELGLSTVAPGAWREVADRFAAALRRTPVLGRAPDVRANVRWPTGGHFPEWVYDRWGERVCTISPEYKKIFMDEWTGQVDIAALRDLQRGLHAAVAQIRPEFRRRP</sequence>
<evidence type="ECO:0000313" key="2">
    <source>
        <dbReference type="Proteomes" id="UP000315949"/>
    </source>
</evidence>
<dbReference type="InterPro" id="IPR007709">
    <property type="entry name" value="N-FG_amidohydro"/>
</dbReference>
<dbReference type="Pfam" id="PF05013">
    <property type="entry name" value="FGase"/>
    <property type="match status" value="1"/>
</dbReference>
<keyword evidence="1" id="KW-0378">Hydrolase</keyword>
<comment type="caution">
    <text evidence="1">The sequence shown here is derived from an EMBL/GenBank/DDBJ whole genome shotgun (WGS) entry which is preliminary data.</text>
</comment>
<dbReference type="Proteomes" id="UP000315949">
    <property type="component" value="Unassembled WGS sequence"/>
</dbReference>
<proteinExistence type="predicted"/>
<protein>
    <submittedName>
        <fullName evidence="1">N-formylglutamate amidohydrolase</fullName>
    </submittedName>
</protein>
<evidence type="ECO:0000313" key="1">
    <source>
        <dbReference type="EMBL" id="TWT17154.1"/>
    </source>
</evidence>
<name>A0A5C5TT67_9GAMM</name>
<keyword evidence="2" id="KW-1185">Reference proteome</keyword>
<dbReference type="AlphaFoldDB" id="A0A5C5TT67"/>
<accession>A0A5C5TT67</accession>
<dbReference type="OrthoDB" id="9785840at2"/>
<dbReference type="GO" id="GO:0016787">
    <property type="term" value="F:hydrolase activity"/>
    <property type="evidence" value="ECO:0007669"/>
    <property type="project" value="UniProtKB-KW"/>
</dbReference>
<dbReference type="Gene3D" id="3.40.630.40">
    <property type="entry name" value="Zn-dependent exopeptidases"/>
    <property type="match status" value="1"/>
</dbReference>
<dbReference type="EMBL" id="VOHE01000009">
    <property type="protein sequence ID" value="TWT17154.1"/>
    <property type="molecule type" value="Genomic_DNA"/>
</dbReference>
<dbReference type="SUPFAM" id="SSF53187">
    <property type="entry name" value="Zn-dependent exopeptidases"/>
    <property type="match status" value="1"/>
</dbReference>
<gene>
    <name evidence="1" type="ORF">FQY79_13730</name>
</gene>
<reference evidence="1 2" key="1">
    <citation type="submission" date="2019-07" db="EMBL/GenBank/DDBJ databases">
        <title>Luteimonas sp. YD-1 nov., isolated from acidic soil.</title>
        <authorList>
            <person name="Zhou J."/>
        </authorList>
    </citation>
    <scope>NUCLEOTIDE SEQUENCE [LARGE SCALE GENOMIC DNA]</scope>
    <source>
        <strain evidence="1 2">YD-1</strain>
    </source>
</reference>
<organism evidence="1 2">
    <name type="scientific">Luteimonas wenzhouensis</name>
    <dbReference type="NCBI Taxonomy" id="2599615"/>
    <lineage>
        <taxon>Bacteria</taxon>
        <taxon>Pseudomonadati</taxon>
        <taxon>Pseudomonadota</taxon>
        <taxon>Gammaproteobacteria</taxon>
        <taxon>Lysobacterales</taxon>
        <taxon>Lysobacteraceae</taxon>
        <taxon>Luteimonas</taxon>
    </lineage>
</organism>